<keyword evidence="2" id="KW-1185">Reference proteome</keyword>
<sequence>MTTYEYAITIDIPGPHKPNPRIPEQTQNLNATRTQYASGEVDLADSFDPASSADVAVVAKGLVSDVSGPKYAGKTVTVRELTLTPKERQ</sequence>
<dbReference type="RefSeq" id="WP_184934443.1">
    <property type="nucleotide sequence ID" value="NZ_JACHJV010000001.1"/>
</dbReference>
<dbReference type="EMBL" id="JACHJV010000001">
    <property type="protein sequence ID" value="MBB4922238.1"/>
    <property type="molecule type" value="Genomic_DNA"/>
</dbReference>
<reference evidence="1 2" key="1">
    <citation type="submission" date="2020-08" db="EMBL/GenBank/DDBJ databases">
        <title>Sequencing the genomes of 1000 actinobacteria strains.</title>
        <authorList>
            <person name="Klenk H.-P."/>
        </authorList>
    </citation>
    <scope>NUCLEOTIDE SEQUENCE [LARGE SCALE GENOMIC DNA]</scope>
    <source>
        <strain evidence="1 2">DSM 41654</strain>
    </source>
</reference>
<evidence type="ECO:0000313" key="2">
    <source>
        <dbReference type="Proteomes" id="UP000540506"/>
    </source>
</evidence>
<protein>
    <submittedName>
        <fullName evidence="1">Uncharacterized protein</fullName>
    </submittedName>
</protein>
<accession>A0A7W7QZ79</accession>
<dbReference type="Proteomes" id="UP000540506">
    <property type="component" value="Unassembled WGS sequence"/>
</dbReference>
<evidence type="ECO:0000313" key="1">
    <source>
        <dbReference type="EMBL" id="MBB4922238.1"/>
    </source>
</evidence>
<comment type="caution">
    <text evidence="1">The sequence shown here is derived from an EMBL/GenBank/DDBJ whole genome shotgun (WGS) entry which is preliminary data.</text>
</comment>
<gene>
    <name evidence="1" type="ORF">FHR34_001231</name>
</gene>
<name>A0A7W7QZ79_KITKI</name>
<dbReference type="AlphaFoldDB" id="A0A7W7QZ79"/>
<organism evidence="1 2">
    <name type="scientific">Kitasatospora kifunensis</name>
    <name type="common">Streptomyces kifunensis</name>
    <dbReference type="NCBI Taxonomy" id="58351"/>
    <lineage>
        <taxon>Bacteria</taxon>
        <taxon>Bacillati</taxon>
        <taxon>Actinomycetota</taxon>
        <taxon>Actinomycetes</taxon>
        <taxon>Kitasatosporales</taxon>
        <taxon>Streptomycetaceae</taxon>
        <taxon>Kitasatospora</taxon>
    </lineage>
</organism>
<proteinExistence type="predicted"/>